<dbReference type="InterPro" id="IPR006860">
    <property type="entry name" value="FecR"/>
</dbReference>
<reference evidence="4 5" key="1">
    <citation type="submission" date="2020-08" db="EMBL/GenBank/DDBJ databases">
        <title>Genomic Encyclopedia of Type Strains, Phase IV (KMG-IV): sequencing the most valuable type-strain genomes for metagenomic binning, comparative biology and taxonomic classification.</title>
        <authorList>
            <person name="Goeker M."/>
        </authorList>
    </citation>
    <scope>NUCLEOTIDE SEQUENCE [LARGE SCALE GENOMIC DNA]</scope>
    <source>
        <strain evidence="4 5">DSM 11099</strain>
    </source>
</reference>
<keyword evidence="1" id="KW-1133">Transmembrane helix</keyword>
<sequence>MSDRADGPQPDQTLQHPDPVTDAALDWFVRLQEAPDDLGLQARLKDWLDSDPRHAAAFAKLQNMWELPELGIASARHASRLDARQEERTPMARVPVYRSGSWTIRIAALAAVVMVAAGIRYYPEMLLRWNADHLTATGEQSAFVLPDGSRIMLNTASAVALDFEGQKRSVTLLRGEAFFDVVSDPARPFRVAGSFGDVEVKGTAFSVRTGGEDTVILERGRVEVAQRAHEAHHASLSPGQMVEVSPAGLSPVAGVDTESELAWRTGWIIFQEKPLADVLADLGRYYTGRVITVDRGLGHIRVSGNYRLDDAEGVIRSLAEAAGAKVTRLPGGIIILR</sequence>
<feature type="domain" description="FecR N-terminal" evidence="3">
    <location>
        <begin position="22"/>
        <end position="63"/>
    </location>
</feature>
<protein>
    <submittedName>
        <fullName evidence="4">Transmembrane sensor</fullName>
    </submittedName>
</protein>
<evidence type="ECO:0000313" key="5">
    <source>
        <dbReference type="Proteomes" id="UP000533306"/>
    </source>
</evidence>
<evidence type="ECO:0000259" key="2">
    <source>
        <dbReference type="Pfam" id="PF04773"/>
    </source>
</evidence>
<feature type="transmembrane region" description="Helical" evidence="1">
    <location>
        <begin position="102"/>
        <end position="122"/>
    </location>
</feature>
<evidence type="ECO:0000313" key="4">
    <source>
        <dbReference type="EMBL" id="MBB6014688.1"/>
    </source>
</evidence>
<accession>A0A7W9VX02</accession>
<dbReference type="AlphaFoldDB" id="A0A7W9VX02"/>
<dbReference type="InterPro" id="IPR032623">
    <property type="entry name" value="FecR_N"/>
</dbReference>
<comment type="caution">
    <text evidence="4">The sequence shown here is derived from an EMBL/GenBank/DDBJ whole genome shotgun (WGS) entry which is preliminary data.</text>
</comment>
<dbReference type="Proteomes" id="UP000533306">
    <property type="component" value="Unassembled WGS sequence"/>
</dbReference>
<dbReference type="InterPro" id="IPR012373">
    <property type="entry name" value="Ferrdict_sens_TM"/>
</dbReference>
<dbReference type="PANTHER" id="PTHR30273">
    <property type="entry name" value="PERIPLASMIC SIGNAL SENSOR AND SIGMA FACTOR ACTIVATOR FECR-RELATED"/>
    <property type="match status" value="1"/>
</dbReference>
<dbReference type="GO" id="GO:0016989">
    <property type="term" value="F:sigma factor antagonist activity"/>
    <property type="evidence" value="ECO:0007669"/>
    <property type="project" value="TreeGrafter"/>
</dbReference>
<evidence type="ECO:0000256" key="1">
    <source>
        <dbReference type="SAM" id="Phobius"/>
    </source>
</evidence>
<feature type="domain" description="FecR protein" evidence="2">
    <location>
        <begin position="133"/>
        <end position="223"/>
    </location>
</feature>
<gene>
    <name evidence="4" type="ORF">HNR59_004084</name>
</gene>
<dbReference type="PANTHER" id="PTHR30273:SF2">
    <property type="entry name" value="PROTEIN FECR"/>
    <property type="match status" value="1"/>
</dbReference>
<dbReference type="RefSeq" id="WP_343060878.1">
    <property type="nucleotide sequence ID" value="NZ_JACHEU010000008.1"/>
</dbReference>
<dbReference type="Gene3D" id="3.55.50.30">
    <property type="match status" value="1"/>
</dbReference>
<keyword evidence="1" id="KW-0472">Membrane</keyword>
<evidence type="ECO:0000259" key="3">
    <source>
        <dbReference type="Pfam" id="PF16220"/>
    </source>
</evidence>
<proteinExistence type="predicted"/>
<keyword evidence="1 4" id="KW-0812">Transmembrane</keyword>
<dbReference type="PIRSF" id="PIRSF018266">
    <property type="entry name" value="FecR"/>
    <property type="match status" value="1"/>
</dbReference>
<dbReference type="Gene3D" id="2.60.120.1440">
    <property type="match status" value="1"/>
</dbReference>
<keyword evidence="5" id="KW-1185">Reference proteome</keyword>
<name>A0A7W9VX02_9HYPH</name>
<organism evidence="4 5">
    <name type="scientific">Aquamicrobium lusatiense</name>
    <dbReference type="NCBI Taxonomy" id="89772"/>
    <lineage>
        <taxon>Bacteria</taxon>
        <taxon>Pseudomonadati</taxon>
        <taxon>Pseudomonadota</taxon>
        <taxon>Alphaproteobacteria</taxon>
        <taxon>Hyphomicrobiales</taxon>
        <taxon>Phyllobacteriaceae</taxon>
        <taxon>Aquamicrobium</taxon>
    </lineage>
</organism>
<dbReference type="EMBL" id="JACHEU010000008">
    <property type="protein sequence ID" value="MBB6014688.1"/>
    <property type="molecule type" value="Genomic_DNA"/>
</dbReference>
<dbReference type="Pfam" id="PF04773">
    <property type="entry name" value="FecR"/>
    <property type="match status" value="1"/>
</dbReference>
<dbReference type="Pfam" id="PF16220">
    <property type="entry name" value="DUF4880"/>
    <property type="match status" value="1"/>
</dbReference>